<dbReference type="PANTHER" id="PTHR39203:SF1">
    <property type="entry name" value="CYTOPLASMIC PROTEIN"/>
    <property type="match status" value="1"/>
</dbReference>
<dbReference type="AlphaFoldDB" id="A0A0G3H8Y9"/>
<name>A0A0G3H8Y9_9CORY</name>
<dbReference type="SUPFAM" id="SSF88697">
    <property type="entry name" value="PUA domain-like"/>
    <property type="match status" value="1"/>
</dbReference>
<sequence length="154" mass="17066">MNSSFQVEEFYRSCRAANAGLPDNTPEAWAFGATPQLADELLALVQSGVKTATASSLWDYEAAEDPVPKVGELSIILDGRGIPRVLIETTSVEVMPFEDVPASHAHAEGEGDRTLKYWREVHEHYWRTYSESPRGFEPGMPVVCEQFQVLHGAD</sequence>
<dbReference type="PATRIC" id="fig|136857.5.peg.2377"/>
<proteinExistence type="predicted"/>
<organism evidence="2 3">
    <name type="scientific">Corynebacterium testudinoris</name>
    <dbReference type="NCBI Taxonomy" id="136857"/>
    <lineage>
        <taxon>Bacteria</taxon>
        <taxon>Bacillati</taxon>
        <taxon>Actinomycetota</taxon>
        <taxon>Actinomycetes</taxon>
        <taxon>Mycobacteriales</taxon>
        <taxon>Corynebacteriaceae</taxon>
        <taxon>Corynebacterium</taxon>
    </lineage>
</organism>
<dbReference type="SMART" id="SM01022">
    <property type="entry name" value="ASCH"/>
    <property type="match status" value="1"/>
</dbReference>
<dbReference type="Pfam" id="PF04266">
    <property type="entry name" value="ASCH"/>
    <property type="match status" value="1"/>
</dbReference>
<dbReference type="PANTHER" id="PTHR39203">
    <property type="entry name" value="CYTOPLASMIC PROTEIN-RELATED"/>
    <property type="match status" value="1"/>
</dbReference>
<dbReference type="Proteomes" id="UP000035540">
    <property type="component" value="Chromosome"/>
</dbReference>
<dbReference type="CDD" id="cd06553">
    <property type="entry name" value="ASCH_Ef3133_like"/>
    <property type="match status" value="1"/>
</dbReference>
<evidence type="ECO:0000313" key="3">
    <source>
        <dbReference type="Proteomes" id="UP000035540"/>
    </source>
</evidence>
<gene>
    <name evidence="2" type="ORF">CTEST_12035</name>
</gene>
<reference evidence="3" key="2">
    <citation type="submission" date="2015-05" db="EMBL/GenBank/DDBJ databases">
        <title>Complete genome sequence of Corynebacterium testudinoris DSM 44614, recovered from necrotic lesions in the mouth of a tortoise.</title>
        <authorList>
            <person name="Ruckert C."/>
            <person name="Albersmeier A."/>
            <person name="Winkler A."/>
            <person name="Tauch A."/>
        </authorList>
    </citation>
    <scope>NUCLEOTIDE SEQUENCE [LARGE SCALE GENOMIC DNA]</scope>
    <source>
        <strain evidence="3">DSM 44614</strain>
    </source>
</reference>
<dbReference type="KEGG" id="cted:CTEST_12035"/>
<feature type="domain" description="ASCH" evidence="1">
    <location>
        <begin position="29"/>
        <end position="151"/>
    </location>
</feature>
<dbReference type="InterPro" id="IPR009326">
    <property type="entry name" value="DUF984"/>
</dbReference>
<dbReference type="OrthoDB" id="9807542at2"/>
<protein>
    <recommendedName>
        <fullName evidence="1">ASCH domain-containing protein</fullName>
    </recommendedName>
</protein>
<dbReference type="InterPro" id="IPR007374">
    <property type="entry name" value="ASCH_domain"/>
</dbReference>
<dbReference type="EMBL" id="CP011545">
    <property type="protein sequence ID" value="AKK09814.1"/>
    <property type="molecule type" value="Genomic_DNA"/>
</dbReference>
<keyword evidence="3" id="KW-1185">Reference proteome</keyword>
<dbReference type="RefSeq" id="WP_047253914.1">
    <property type="nucleotide sequence ID" value="NZ_CP011545.1"/>
</dbReference>
<evidence type="ECO:0000313" key="2">
    <source>
        <dbReference type="EMBL" id="AKK09814.1"/>
    </source>
</evidence>
<evidence type="ECO:0000259" key="1">
    <source>
        <dbReference type="SMART" id="SM01022"/>
    </source>
</evidence>
<dbReference type="InterPro" id="IPR015947">
    <property type="entry name" value="PUA-like_sf"/>
</dbReference>
<reference evidence="2 3" key="1">
    <citation type="journal article" date="2015" name="Genome Announc.">
        <title>Complete Genome Sequence of the Type Strain Corynebacterium testudinoris DSM 44614, Recovered from Necrotic Lesions in the Mouth of a Tortoise.</title>
        <authorList>
            <person name="Ruckert C."/>
            <person name="Kriete M."/>
            <person name="Jaenicke S."/>
            <person name="Winkler A."/>
            <person name="Tauch A."/>
        </authorList>
    </citation>
    <scope>NUCLEOTIDE SEQUENCE [LARGE SCALE GENOMIC DNA]</scope>
    <source>
        <strain evidence="2 3">DSM 44614</strain>
    </source>
</reference>
<accession>A0A0G3H8Y9</accession>
<dbReference type="PIRSF" id="PIRSF021320">
    <property type="entry name" value="DUF984"/>
    <property type="match status" value="1"/>
</dbReference>
<dbReference type="Gene3D" id="3.10.400.10">
    <property type="entry name" value="Sulfate adenylyltransferase"/>
    <property type="match status" value="1"/>
</dbReference>